<comment type="cofactor">
    <cofactor evidence="10">
        <name>Zn(2+)</name>
        <dbReference type="ChEBI" id="CHEBI:29105"/>
    </cofactor>
    <text evidence="10">Binds 2 Zn(2+) ions per subunit.</text>
</comment>
<comment type="function">
    <text evidence="9">Converts sphingomyelin to ceramide.</text>
</comment>
<keyword evidence="5 12" id="KW-0732">Signal</keyword>
<dbReference type="GO" id="GO:0016020">
    <property type="term" value="C:membrane"/>
    <property type="evidence" value="ECO:0007669"/>
    <property type="project" value="GOC"/>
</dbReference>
<evidence type="ECO:0000256" key="11">
    <source>
        <dbReference type="PIRSR" id="PIRSR000948-2"/>
    </source>
</evidence>
<dbReference type="GO" id="GO:0046872">
    <property type="term" value="F:metal ion binding"/>
    <property type="evidence" value="ECO:0007669"/>
    <property type="project" value="UniProtKB-KW"/>
</dbReference>
<accession>A0A9P3LW23</accession>
<dbReference type="PANTHER" id="PTHR10340">
    <property type="entry name" value="SPHINGOMYELIN PHOSPHODIESTERASE"/>
    <property type="match status" value="1"/>
</dbReference>
<dbReference type="InterPro" id="IPR041805">
    <property type="entry name" value="ASMase/PPN1_MPP"/>
</dbReference>
<feature type="disulfide bond" evidence="11">
    <location>
        <begin position="349"/>
        <end position="399"/>
    </location>
</feature>
<feature type="binding site" evidence="10">
    <location>
        <position position="174"/>
    </location>
    <ligand>
        <name>Zn(2+)</name>
        <dbReference type="ChEBI" id="CHEBI:29105"/>
        <label>1</label>
    </ligand>
</feature>
<dbReference type="OrthoDB" id="282973at2759"/>
<reference evidence="15" key="2">
    <citation type="journal article" date="2022" name="Microbiol. Resour. Announc.">
        <title>Whole-Genome Sequence of Entomortierella parvispora E1425, a Mucoromycotan Fungus Associated with Burkholderiaceae-Related Endosymbiotic Bacteria.</title>
        <authorList>
            <person name="Herlambang A."/>
            <person name="Guo Y."/>
            <person name="Takashima Y."/>
            <person name="Narisawa K."/>
            <person name="Ohta H."/>
            <person name="Nishizawa T."/>
        </authorList>
    </citation>
    <scope>NUCLEOTIDE SEQUENCE</scope>
    <source>
        <strain evidence="15">E1425</strain>
    </source>
</reference>
<evidence type="ECO:0000256" key="7">
    <source>
        <dbReference type="ARBA" id="ARBA00022833"/>
    </source>
</evidence>
<dbReference type="InterPro" id="IPR045473">
    <property type="entry name" value="ASM_C"/>
</dbReference>
<feature type="disulfide bond" evidence="11">
    <location>
        <begin position="195"/>
        <end position="217"/>
    </location>
</feature>
<proteinExistence type="inferred from homology"/>
<dbReference type="AlphaFoldDB" id="A0A9P3LW23"/>
<evidence type="ECO:0000256" key="1">
    <source>
        <dbReference type="ARBA" id="ARBA00004613"/>
    </source>
</evidence>
<dbReference type="GO" id="GO:0016798">
    <property type="term" value="F:hydrolase activity, acting on glycosyl bonds"/>
    <property type="evidence" value="ECO:0007669"/>
    <property type="project" value="UniProtKB-KW"/>
</dbReference>
<dbReference type="GO" id="GO:0005615">
    <property type="term" value="C:extracellular space"/>
    <property type="evidence" value="ECO:0007669"/>
    <property type="project" value="TreeGrafter"/>
</dbReference>
<dbReference type="EMBL" id="BQFW01000007">
    <property type="protein sequence ID" value="GJJ72683.1"/>
    <property type="molecule type" value="Genomic_DNA"/>
</dbReference>
<evidence type="ECO:0000256" key="12">
    <source>
        <dbReference type="SAM" id="SignalP"/>
    </source>
</evidence>
<dbReference type="InterPro" id="IPR029052">
    <property type="entry name" value="Metallo-depent_PP-like"/>
</dbReference>
<evidence type="ECO:0000256" key="10">
    <source>
        <dbReference type="PIRSR" id="PIRSR000948-1"/>
    </source>
</evidence>
<reference evidence="15" key="1">
    <citation type="submission" date="2021-11" db="EMBL/GenBank/DDBJ databases">
        <authorList>
            <person name="Herlambang A."/>
            <person name="Guo Y."/>
            <person name="Takashima Y."/>
            <person name="Nishizawa T."/>
        </authorList>
    </citation>
    <scope>NUCLEOTIDE SEQUENCE</scope>
    <source>
        <strain evidence="15">E1425</strain>
    </source>
</reference>
<evidence type="ECO:0000256" key="5">
    <source>
        <dbReference type="ARBA" id="ARBA00022729"/>
    </source>
</evidence>
<feature type="binding site" evidence="10">
    <location>
        <position position="284"/>
    </location>
    <ligand>
        <name>Zn(2+)</name>
        <dbReference type="ChEBI" id="CHEBI:29105"/>
        <label>2</label>
    </ligand>
</feature>
<evidence type="ECO:0000256" key="2">
    <source>
        <dbReference type="ARBA" id="ARBA00008234"/>
    </source>
</evidence>
<evidence type="ECO:0000256" key="8">
    <source>
        <dbReference type="ARBA" id="ARBA00023180"/>
    </source>
</evidence>
<keyword evidence="16" id="KW-1185">Reference proteome</keyword>
<dbReference type="GO" id="GO:0006685">
    <property type="term" value="P:sphingomyelin catabolic process"/>
    <property type="evidence" value="ECO:0007669"/>
    <property type="project" value="UniProtKB-UniRule"/>
</dbReference>
<keyword evidence="6 9" id="KW-0378">Hydrolase</keyword>
<feature type="disulfide bond" evidence="11">
    <location>
        <begin position="61"/>
        <end position="137"/>
    </location>
</feature>
<feature type="binding site" evidence="10">
    <location>
        <position position="426"/>
    </location>
    <ligand>
        <name>Zn(2+)</name>
        <dbReference type="ChEBI" id="CHEBI:29105"/>
        <label>2</label>
    </ligand>
</feature>
<feature type="disulfide bond" evidence="11">
    <location>
        <begin position="90"/>
        <end position="101"/>
    </location>
</feature>
<dbReference type="PIRSF" id="PIRSF000948">
    <property type="entry name" value="Sphingomy_PDE"/>
    <property type="match status" value="1"/>
</dbReference>
<feature type="binding site" evidence="10">
    <location>
        <position position="245"/>
    </location>
    <ligand>
        <name>Zn(2+)</name>
        <dbReference type="ChEBI" id="CHEBI:29105"/>
        <label>1</label>
    </ligand>
</feature>
<gene>
    <name evidence="15" type="ORF">EMPS_05041</name>
</gene>
<feature type="domain" description="Sphingomyelin phosphodiesterase C-terminal" evidence="14">
    <location>
        <begin position="453"/>
        <end position="575"/>
    </location>
</feature>
<feature type="binding site" evidence="10">
    <location>
        <position position="428"/>
    </location>
    <ligand>
        <name>Zn(2+)</name>
        <dbReference type="ChEBI" id="CHEBI:29105"/>
        <label>1</label>
    </ligand>
</feature>
<evidence type="ECO:0000256" key="9">
    <source>
        <dbReference type="PIRNR" id="PIRNR000948"/>
    </source>
</evidence>
<protein>
    <recommendedName>
        <fullName evidence="9">Sphingomyelin phosphodiesterase</fullName>
    </recommendedName>
</protein>
<evidence type="ECO:0000256" key="4">
    <source>
        <dbReference type="ARBA" id="ARBA00022723"/>
    </source>
</evidence>
<dbReference type="PANTHER" id="PTHR10340:SF34">
    <property type="entry name" value="SPHINGOMYELIN PHOSPHODIESTERASE"/>
    <property type="match status" value="1"/>
</dbReference>
<comment type="similarity">
    <text evidence="2 9">Belongs to the acid sphingomyelinase family.</text>
</comment>
<keyword evidence="3" id="KW-0964">Secreted</keyword>
<comment type="caution">
    <text evidence="15">The sequence shown here is derived from an EMBL/GenBank/DDBJ whole genome shotgun (WGS) entry which is preliminary data.</text>
</comment>
<dbReference type="GO" id="GO:0004767">
    <property type="term" value="F:sphingomyelin phosphodiesterase activity"/>
    <property type="evidence" value="ECO:0007669"/>
    <property type="project" value="UniProtKB-UniRule"/>
</dbReference>
<evidence type="ECO:0000259" key="14">
    <source>
        <dbReference type="Pfam" id="PF19272"/>
    </source>
</evidence>
<organism evidence="15 16">
    <name type="scientific">Entomortierella parvispora</name>
    <dbReference type="NCBI Taxonomy" id="205924"/>
    <lineage>
        <taxon>Eukaryota</taxon>
        <taxon>Fungi</taxon>
        <taxon>Fungi incertae sedis</taxon>
        <taxon>Mucoromycota</taxon>
        <taxon>Mortierellomycotina</taxon>
        <taxon>Mortierellomycetes</taxon>
        <taxon>Mortierellales</taxon>
        <taxon>Mortierellaceae</taxon>
        <taxon>Entomortierella</taxon>
    </lineage>
</organism>
<dbReference type="Pfam" id="PF19272">
    <property type="entry name" value="ASMase_C"/>
    <property type="match status" value="1"/>
</dbReference>
<feature type="domain" description="Calcineurin-like phosphoesterase" evidence="13">
    <location>
        <begin position="169"/>
        <end position="429"/>
    </location>
</feature>
<feature type="binding site" evidence="10">
    <location>
        <position position="391"/>
    </location>
    <ligand>
        <name>Zn(2+)</name>
        <dbReference type="ChEBI" id="CHEBI:29105"/>
        <label>2</label>
    </ligand>
</feature>
<dbReference type="Proteomes" id="UP000827284">
    <property type="component" value="Unassembled WGS sequence"/>
</dbReference>
<dbReference type="InterPro" id="IPR011160">
    <property type="entry name" value="Sphingomy_PDE"/>
</dbReference>
<dbReference type="Gene3D" id="3.60.21.10">
    <property type="match status" value="1"/>
</dbReference>
<comment type="subcellular location">
    <subcellularLocation>
        <location evidence="1">Secreted</location>
    </subcellularLocation>
</comment>
<evidence type="ECO:0000313" key="15">
    <source>
        <dbReference type="EMBL" id="GJJ72683.1"/>
    </source>
</evidence>
<keyword evidence="4 10" id="KW-0479">Metal-binding</keyword>
<keyword evidence="7 10" id="KW-0862">Zinc</keyword>
<feature type="binding site" evidence="10">
    <location>
        <position position="245"/>
    </location>
    <ligand>
        <name>Zn(2+)</name>
        <dbReference type="ChEBI" id="CHEBI:29105"/>
        <label>2</label>
    </ligand>
</feature>
<dbReference type="SUPFAM" id="SSF56300">
    <property type="entry name" value="Metallo-dependent phosphatases"/>
    <property type="match status" value="1"/>
</dbReference>
<keyword evidence="9" id="KW-0326">Glycosidase</keyword>
<dbReference type="InterPro" id="IPR004843">
    <property type="entry name" value="Calcineurin-like_PHP"/>
</dbReference>
<evidence type="ECO:0000256" key="3">
    <source>
        <dbReference type="ARBA" id="ARBA00022525"/>
    </source>
</evidence>
<evidence type="ECO:0000313" key="16">
    <source>
        <dbReference type="Proteomes" id="UP000827284"/>
    </source>
</evidence>
<keyword evidence="11" id="KW-1015">Disulfide bond</keyword>
<dbReference type="CDD" id="cd00842">
    <property type="entry name" value="MPP_ASMase"/>
    <property type="match status" value="1"/>
</dbReference>
<dbReference type="Pfam" id="PF00149">
    <property type="entry name" value="Metallophos"/>
    <property type="match status" value="1"/>
</dbReference>
<evidence type="ECO:0000256" key="6">
    <source>
        <dbReference type="ARBA" id="ARBA00022801"/>
    </source>
</evidence>
<feature type="binding site" evidence="10">
    <location>
        <position position="176"/>
    </location>
    <ligand>
        <name>Zn(2+)</name>
        <dbReference type="ChEBI" id="CHEBI:29105"/>
        <label>1</label>
    </ligand>
</feature>
<name>A0A9P3LW23_9FUNG</name>
<keyword evidence="8" id="KW-0325">Glycoprotein</keyword>
<feature type="disulfide bond" evidence="11">
    <location>
        <begin position="189"/>
        <end position="194"/>
    </location>
</feature>
<feature type="chain" id="PRO_5040209482" description="Sphingomyelin phosphodiesterase" evidence="12">
    <location>
        <begin position="19"/>
        <end position="638"/>
    </location>
</feature>
<sequence length="638" mass="69500">MRLSSVIISLVAATAAIAAPAPPTSGVTHLPPSHLSELEKRGWVMDQLKPLFAKALQTLECGACVAALVAAKDLAWFNHNWVLDAANGLCKDLKLQDDDVCAGLVYNQGPVLVNAAMSANLLSGDGKFWCFQILGACPAPGVTSGQLTFPKPRPVNTTVPAPAGNRVDVLHLSDWHVDDKYVPGSEAACSKPLCCRTYADSPATPTRAATSWGDYNCDAPVKLGQDMLKYIPQVANANFTILTGDVPPHDVWLENSNTVLPQEKNAYDIMSGGLSSTVYPTVGNHEAGPVNLFPTPASGANNAWLYSGLADDWSRWLPADAVNSVRNYGAYTVSPHPGFRIISLNNNFCYNMNFYLYGHTADYDPNGELKWLVAQLQAAEDAHERVWIISHVGPSQTDCIQNWSALYYQAIQRYSPHVVAEQFFGHTHYDEFALYYGPGSKSSQNAIATAWIGPSVTPSLDLNPGFRVYKVDTGNWNIYDSNTYVADLNNASTWDAQGTTPNWHLEYSARQAYGAYVPIADTEPLSAAWWHNVTVAFEQNNAAFQQYWLYRGKSAGKIPACAAGSSCPAEMICDLRAGKSSDACSNVSFAMKRDLEAVATEEELMMASMAQPAELHSFQKRAEPKPWNKKLCGLTAHT</sequence>
<feature type="signal peptide" evidence="12">
    <location>
        <begin position="1"/>
        <end position="18"/>
    </location>
</feature>
<evidence type="ECO:0000259" key="13">
    <source>
        <dbReference type="Pfam" id="PF00149"/>
    </source>
</evidence>